<name>A0ABT6YYU3_9BACT</name>
<protein>
    <submittedName>
        <fullName evidence="1">Uncharacterized protein</fullName>
    </submittedName>
</protein>
<evidence type="ECO:0000313" key="2">
    <source>
        <dbReference type="Proteomes" id="UP001225761"/>
    </source>
</evidence>
<dbReference type="EMBL" id="JASHIE010000003">
    <property type="protein sequence ID" value="MDI9873988.1"/>
    <property type="molecule type" value="Genomic_DNA"/>
</dbReference>
<comment type="caution">
    <text evidence="1">The sequence shown here is derived from an EMBL/GenBank/DDBJ whole genome shotgun (WGS) entry which is preliminary data.</text>
</comment>
<sequence length="356" mass="41080">MAYLKYSDLSLPKQNSEPNHWADHIEFFCFISQDGKTSIEQVIDRLLDENSNDPSCAIKNIVEEDEVYELSESLFSPEGLIEDEIIDETNNNSAFRDKISSKIKTYFKLLESRQSNFGEDYPFLVTRKNITVKENLTTTQTLYVILLCSSLLRLATKSGLNKLGHHFEELCGPVFKKLTPSDTQNIFFGSGSAETLQHSINGKFYDKVIYLCDLLHVKPSMNFTEENAGRNNVGDGGLDWVGVFNFPDNQFSQPTFFGQCACGTDWIEKQFDAHLSTWKNYIQFSNGYLTYHFIPRSFRDESLNWYNPLDITDVVLIDRYRLINLLKAEETLQTLLNQTYNLFLEEVNKNKIDPFM</sequence>
<dbReference type="Proteomes" id="UP001225761">
    <property type="component" value="Unassembled WGS sequence"/>
</dbReference>
<gene>
    <name evidence="1" type="ORF">QM481_05585</name>
</gene>
<evidence type="ECO:0000313" key="1">
    <source>
        <dbReference type="EMBL" id="MDI9873988.1"/>
    </source>
</evidence>
<reference evidence="1 2" key="1">
    <citation type="submission" date="2023-05" db="EMBL/GenBank/DDBJ databases">
        <title>Novel species of genus Flectobacillus isolated from stream in China.</title>
        <authorList>
            <person name="Lu H."/>
        </authorList>
    </citation>
    <scope>NUCLEOTIDE SEQUENCE [LARGE SCALE GENOMIC DNA]</scope>
    <source>
        <strain evidence="1 2">LFS242W</strain>
    </source>
</reference>
<dbReference type="RefSeq" id="WP_283380984.1">
    <property type="nucleotide sequence ID" value="NZ_JASHIE010000003.1"/>
</dbReference>
<keyword evidence="2" id="KW-1185">Reference proteome</keyword>
<organism evidence="1 2">
    <name type="scientific">Flectobacillus rivi</name>
    <dbReference type="NCBI Taxonomy" id="2984209"/>
    <lineage>
        <taxon>Bacteria</taxon>
        <taxon>Pseudomonadati</taxon>
        <taxon>Bacteroidota</taxon>
        <taxon>Cytophagia</taxon>
        <taxon>Cytophagales</taxon>
        <taxon>Flectobacillaceae</taxon>
        <taxon>Flectobacillus</taxon>
    </lineage>
</organism>
<proteinExistence type="predicted"/>
<accession>A0ABT6YYU3</accession>